<keyword evidence="2" id="KW-0472">Membrane</keyword>
<dbReference type="Proteomes" id="UP000035722">
    <property type="component" value="Unassembled WGS sequence"/>
</dbReference>
<evidence type="ECO:0000256" key="1">
    <source>
        <dbReference type="SAM" id="MobiDB-lite"/>
    </source>
</evidence>
<sequence length="243" mass="25813">MENPDTLILNLTFLGTVGMAFLMFLVLFLLGVITLVLAGIGRLAAITLMALFGRRSRSENLPLVRFGVPATVTPDDGAPDSEGRPVDGGASAGETSKPGRPPRGWRARLKPARLRAALRTAVVRHPALAAARREPPVLAEDWASAVAEADARAIARARAAAPEIKLSVRDLPDPHVPAEKVVEVAPLVESKLDDHRHAHVPRSFKKPQVPQPLSPLDTGSLVSLSGPAQVLKDRAGNGKQPLP</sequence>
<proteinExistence type="predicted"/>
<feature type="transmembrane region" description="Helical" evidence="2">
    <location>
        <begin position="20"/>
        <end position="52"/>
    </location>
</feature>
<keyword evidence="2" id="KW-0812">Transmembrane</keyword>
<dbReference type="AlphaFoldDB" id="A0A024H9E7"/>
<dbReference type="RefSeq" id="WP_050057308.1">
    <property type="nucleotide sequence ID" value="NZ_CAQI01000061.1"/>
</dbReference>
<dbReference type="STRING" id="861266.ARTSIC4J27_4526"/>
<accession>A0A024H9E7</accession>
<dbReference type="OrthoDB" id="4935733at2"/>
<reference evidence="4" key="1">
    <citation type="journal article" date="2014" name="Genome Announc.">
        <title>Genome Sequence of Arthrobacter siccitolerans 4J27, a Xeroprotectant-Producing Desiccation-Tolerant Microorganism.</title>
        <authorList>
            <person name="Manzanera M."/>
            <person name="Santa-Cruz-Calvo L."/>
            <person name="Vilchez J.I."/>
            <person name="Garcia-Fontana C."/>
            <person name="Silva-Castro G.A."/>
            <person name="Calvo C."/>
            <person name="Gonzalez-Lopez J."/>
        </authorList>
    </citation>
    <scope>NUCLEOTIDE SEQUENCE [LARGE SCALE GENOMIC DNA]</scope>
    <source>
        <strain evidence="4">4J27</strain>
    </source>
</reference>
<feature type="region of interest" description="Disordered" evidence="1">
    <location>
        <begin position="72"/>
        <end position="106"/>
    </location>
</feature>
<protein>
    <submittedName>
        <fullName evidence="3">Uncharacterized protein</fullName>
    </submittedName>
</protein>
<organism evidence="3 4">
    <name type="scientific">Pseudarthrobacter siccitolerans</name>
    <dbReference type="NCBI Taxonomy" id="861266"/>
    <lineage>
        <taxon>Bacteria</taxon>
        <taxon>Bacillati</taxon>
        <taxon>Actinomycetota</taxon>
        <taxon>Actinomycetes</taxon>
        <taxon>Micrococcales</taxon>
        <taxon>Micrococcaceae</taxon>
        <taxon>Pseudarthrobacter</taxon>
    </lineage>
</organism>
<evidence type="ECO:0000313" key="4">
    <source>
        <dbReference type="Proteomes" id="UP000035722"/>
    </source>
</evidence>
<dbReference type="EMBL" id="CAQI01000061">
    <property type="protein sequence ID" value="CCQ48519.1"/>
    <property type="molecule type" value="Genomic_DNA"/>
</dbReference>
<evidence type="ECO:0000313" key="3">
    <source>
        <dbReference type="EMBL" id="CCQ48519.1"/>
    </source>
</evidence>
<gene>
    <name evidence="3" type="ORF">ARTSIC4J27_4526</name>
</gene>
<evidence type="ECO:0000256" key="2">
    <source>
        <dbReference type="SAM" id="Phobius"/>
    </source>
</evidence>
<name>A0A024H9E7_9MICC</name>
<comment type="caution">
    <text evidence="3">The sequence shown here is derived from an EMBL/GenBank/DDBJ whole genome shotgun (WGS) entry which is preliminary data.</text>
</comment>
<keyword evidence="4" id="KW-1185">Reference proteome</keyword>
<feature type="region of interest" description="Disordered" evidence="1">
    <location>
        <begin position="200"/>
        <end position="243"/>
    </location>
</feature>
<keyword evidence="2" id="KW-1133">Transmembrane helix</keyword>